<dbReference type="STRING" id="94208.A0A2S4L2L9"/>
<evidence type="ECO:0000256" key="2">
    <source>
        <dbReference type="SAM" id="SignalP"/>
    </source>
</evidence>
<gene>
    <name evidence="3" type="ORF">TPAR_03137</name>
</gene>
<dbReference type="EMBL" id="PKSG01000310">
    <property type="protein sequence ID" value="POR36672.1"/>
    <property type="molecule type" value="Genomic_DNA"/>
</dbReference>
<dbReference type="GO" id="GO:0006751">
    <property type="term" value="P:glutathione catabolic process"/>
    <property type="evidence" value="ECO:0007669"/>
    <property type="project" value="InterPro"/>
</dbReference>
<dbReference type="Proteomes" id="UP000237481">
    <property type="component" value="Unassembled WGS sequence"/>
</dbReference>
<dbReference type="OrthoDB" id="1081007at2759"/>
<dbReference type="InterPro" id="IPR043138">
    <property type="entry name" value="GGT_lsub"/>
</dbReference>
<keyword evidence="4" id="KW-1185">Reference proteome</keyword>
<dbReference type="SUPFAM" id="SSF56235">
    <property type="entry name" value="N-terminal nucleophile aminohydrolases (Ntn hydrolases)"/>
    <property type="match status" value="1"/>
</dbReference>
<dbReference type="GO" id="GO:0005886">
    <property type="term" value="C:plasma membrane"/>
    <property type="evidence" value="ECO:0007669"/>
    <property type="project" value="TreeGrafter"/>
</dbReference>
<protein>
    <submittedName>
        <fullName evidence="3">Gamma-glutamyltranspeptidase 1</fullName>
    </submittedName>
</protein>
<comment type="caution">
    <text evidence="3">The sequence shown here is derived from an EMBL/GenBank/DDBJ whole genome shotgun (WGS) entry which is preliminary data.</text>
</comment>
<dbReference type="Pfam" id="PF01019">
    <property type="entry name" value="G_glu_transpept"/>
    <property type="match status" value="1"/>
</dbReference>
<reference evidence="3 4" key="1">
    <citation type="submission" date="2018-01" db="EMBL/GenBank/DDBJ databases">
        <title>Harnessing the power of phylogenomics to disentangle the directionality and signatures of interkingdom host jumping in the parasitic fungal genus Tolypocladium.</title>
        <authorList>
            <person name="Quandt C.A."/>
            <person name="Patterson W."/>
            <person name="Spatafora J.W."/>
        </authorList>
    </citation>
    <scope>NUCLEOTIDE SEQUENCE [LARGE SCALE GENOMIC DNA]</scope>
    <source>
        <strain evidence="3 4">NRBC 100945</strain>
    </source>
</reference>
<feature type="non-terminal residue" evidence="3">
    <location>
        <position position="349"/>
    </location>
</feature>
<dbReference type="InterPro" id="IPR029055">
    <property type="entry name" value="Ntn_hydrolases_N"/>
</dbReference>
<evidence type="ECO:0000256" key="1">
    <source>
        <dbReference type="PIRSR" id="PIRSR600101-2"/>
    </source>
</evidence>
<evidence type="ECO:0000313" key="3">
    <source>
        <dbReference type="EMBL" id="POR36672.1"/>
    </source>
</evidence>
<dbReference type="PANTHER" id="PTHR11686:SF62">
    <property type="entry name" value="GLUTATHIONE HYDROLASE"/>
    <property type="match status" value="1"/>
</dbReference>
<name>A0A2S4L2L9_9HYPO</name>
<sequence>MKSEHWTPHLVRLLLATSLHHAATTARAIPEAVFQPDARGSHGAVASEAIECSAIGRDLLARGGNAADALVGTTFCVGVVGMYHSGIGGGGFALIRDADGGYEAVDFRETAPAAAHEDMYRGNVNGSVLGGLAVAVPGEVRGLEYIHDKYGALPWKQVMRGAIHVARDGFRVSSDMVRYMDRAGGHREHNFLVDDPSFAEDFAPNGTLLGLGDVMTRKRYADTLQTIADGGADAFYTGALAEAMVETIRQANGTMTLADLANYTVVSRPVKAVTYRGLRLHTVGAPASGAVTLSILKTMEQFEAGAVDAGLAAHRFTEAMRFGYGARVALGDPDYVAGVRAFEGRMLSD</sequence>
<feature type="chain" id="PRO_5015745306" evidence="2">
    <location>
        <begin position="29"/>
        <end position="349"/>
    </location>
</feature>
<accession>A0A2S4L2L9</accession>
<evidence type="ECO:0000313" key="4">
    <source>
        <dbReference type="Proteomes" id="UP000237481"/>
    </source>
</evidence>
<proteinExistence type="predicted"/>
<dbReference type="PRINTS" id="PR01210">
    <property type="entry name" value="GGTRANSPTASE"/>
</dbReference>
<keyword evidence="2" id="KW-0732">Signal</keyword>
<dbReference type="GO" id="GO:0036374">
    <property type="term" value="F:glutathione hydrolase activity"/>
    <property type="evidence" value="ECO:0007669"/>
    <property type="project" value="InterPro"/>
</dbReference>
<dbReference type="PANTHER" id="PTHR11686">
    <property type="entry name" value="GAMMA GLUTAMYL TRANSPEPTIDASE"/>
    <property type="match status" value="1"/>
</dbReference>
<feature type="binding site" evidence="1">
    <location>
        <position position="108"/>
    </location>
    <ligand>
        <name>L-glutamate</name>
        <dbReference type="ChEBI" id="CHEBI:29985"/>
    </ligand>
</feature>
<organism evidence="3 4">
    <name type="scientific">Tolypocladium paradoxum</name>
    <dbReference type="NCBI Taxonomy" id="94208"/>
    <lineage>
        <taxon>Eukaryota</taxon>
        <taxon>Fungi</taxon>
        <taxon>Dikarya</taxon>
        <taxon>Ascomycota</taxon>
        <taxon>Pezizomycotina</taxon>
        <taxon>Sordariomycetes</taxon>
        <taxon>Hypocreomycetidae</taxon>
        <taxon>Hypocreales</taxon>
        <taxon>Ophiocordycipitaceae</taxon>
        <taxon>Tolypocladium</taxon>
    </lineage>
</organism>
<feature type="signal peptide" evidence="2">
    <location>
        <begin position="1"/>
        <end position="28"/>
    </location>
</feature>
<dbReference type="InterPro" id="IPR000101">
    <property type="entry name" value="GGT_peptidase"/>
</dbReference>
<dbReference type="Gene3D" id="1.10.246.130">
    <property type="match status" value="1"/>
</dbReference>
<dbReference type="AlphaFoldDB" id="A0A2S4L2L9"/>